<evidence type="ECO:0000256" key="14">
    <source>
        <dbReference type="ARBA" id="ARBA00023136"/>
    </source>
</evidence>
<dbReference type="Gene3D" id="3.30.450.20">
    <property type="entry name" value="PAS domain"/>
    <property type="match status" value="2"/>
</dbReference>
<dbReference type="InterPro" id="IPR004358">
    <property type="entry name" value="Sig_transdc_His_kin-like_C"/>
</dbReference>
<comment type="caution">
    <text evidence="19">The sequence shown here is derived from an EMBL/GenBank/DDBJ whole genome shotgun (WGS) entry which is preliminary data.</text>
</comment>
<dbReference type="SMART" id="SM00388">
    <property type="entry name" value="HisKA"/>
    <property type="match status" value="1"/>
</dbReference>
<keyword evidence="20" id="KW-1185">Reference proteome</keyword>
<evidence type="ECO:0000256" key="7">
    <source>
        <dbReference type="ARBA" id="ARBA00022679"/>
    </source>
</evidence>
<dbReference type="InterPro" id="IPR017055">
    <property type="entry name" value="Sig_transdc_His_kinase_DctB"/>
</dbReference>
<dbReference type="PRINTS" id="PR00344">
    <property type="entry name" value="BCTRLSENSOR"/>
</dbReference>
<feature type="transmembrane region" description="Helical" evidence="17">
    <location>
        <begin position="303"/>
        <end position="325"/>
    </location>
</feature>
<dbReference type="FunFam" id="1.10.287.130:FF:000049">
    <property type="entry name" value="C4-dicarboxylate transport sensor protein DctB"/>
    <property type="match status" value="1"/>
</dbReference>
<dbReference type="InterPro" id="IPR036097">
    <property type="entry name" value="HisK_dim/P_sf"/>
</dbReference>
<evidence type="ECO:0000256" key="11">
    <source>
        <dbReference type="ARBA" id="ARBA00022840"/>
    </source>
</evidence>
<keyword evidence="9" id="KW-0547">Nucleotide-binding</keyword>
<evidence type="ECO:0000256" key="16">
    <source>
        <dbReference type="ARBA" id="ARBA00073143"/>
    </source>
</evidence>
<dbReference type="PROSITE" id="PS50109">
    <property type="entry name" value="HIS_KIN"/>
    <property type="match status" value="1"/>
</dbReference>
<dbReference type="Pfam" id="PF02518">
    <property type="entry name" value="HATPase_c"/>
    <property type="match status" value="1"/>
</dbReference>
<evidence type="ECO:0000256" key="12">
    <source>
        <dbReference type="ARBA" id="ARBA00022989"/>
    </source>
</evidence>
<keyword evidence="14 17" id="KW-0472">Membrane</keyword>
<dbReference type="SUPFAM" id="SSF103190">
    <property type="entry name" value="Sensory domain-like"/>
    <property type="match status" value="1"/>
</dbReference>
<keyword evidence="6" id="KW-0597">Phosphoprotein</keyword>
<reference evidence="19 20" key="1">
    <citation type="submission" date="2018-05" db="EMBL/GenBank/DDBJ databases">
        <title>Rhodobacteraceae gen. nov., sp. nov. isolated from sea water.</title>
        <authorList>
            <person name="Ren Y."/>
        </authorList>
    </citation>
    <scope>NUCLEOTIDE SEQUENCE [LARGE SCALE GENOMIC DNA]</scope>
    <source>
        <strain evidence="19 20">TG-679</strain>
    </source>
</reference>
<evidence type="ECO:0000256" key="3">
    <source>
        <dbReference type="ARBA" id="ARBA00012438"/>
    </source>
</evidence>
<dbReference type="GO" id="GO:0005886">
    <property type="term" value="C:plasma membrane"/>
    <property type="evidence" value="ECO:0007669"/>
    <property type="project" value="UniProtKB-SubCell"/>
</dbReference>
<dbReference type="OrthoDB" id="7568856at2"/>
<evidence type="ECO:0000256" key="4">
    <source>
        <dbReference type="ARBA" id="ARBA00022475"/>
    </source>
</evidence>
<dbReference type="EC" id="2.7.13.3" evidence="3"/>
<evidence type="ECO:0000313" key="20">
    <source>
        <dbReference type="Proteomes" id="UP000245680"/>
    </source>
</evidence>
<comment type="subcellular location">
    <subcellularLocation>
        <location evidence="2">Cell inner membrane</location>
        <topology evidence="2">Multi-pass membrane protein</topology>
    </subcellularLocation>
</comment>
<dbReference type="InterPro" id="IPR029151">
    <property type="entry name" value="Sensor-like_sf"/>
</dbReference>
<evidence type="ECO:0000256" key="8">
    <source>
        <dbReference type="ARBA" id="ARBA00022692"/>
    </source>
</evidence>
<name>A0A2V2L9V1_9RHOB</name>
<dbReference type="InterPro" id="IPR036890">
    <property type="entry name" value="HATPase_C_sf"/>
</dbReference>
<protein>
    <recommendedName>
        <fullName evidence="16">C4-dicarboxylate transport sensor protein DctB</fullName>
        <ecNumber evidence="3">2.7.13.3</ecNumber>
    </recommendedName>
</protein>
<dbReference type="PANTHER" id="PTHR43065:SF46">
    <property type="entry name" value="C4-DICARBOXYLATE TRANSPORT SENSOR PROTEIN DCTB"/>
    <property type="match status" value="1"/>
</dbReference>
<evidence type="ECO:0000256" key="10">
    <source>
        <dbReference type="ARBA" id="ARBA00022777"/>
    </source>
</evidence>
<dbReference type="InterPro" id="IPR005467">
    <property type="entry name" value="His_kinase_dom"/>
</dbReference>
<keyword evidence="4" id="KW-1003">Cell membrane</keyword>
<evidence type="ECO:0000256" key="13">
    <source>
        <dbReference type="ARBA" id="ARBA00023012"/>
    </source>
</evidence>
<dbReference type="InterPro" id="IPR003594">
    <property type="entry name" value="HATPase_dom"/>
</dbReference>
<dbReference type="InterPro" id="IPR003661">
    <property type="entry name" value="HisK_dim/P_dom"/>
</dbReference>
<keyword evidence="7" id="KW-0808">Transferase</keyword>
<organism evidence="19 20">
    <name type="scientific">Meridianimarinicoccus roseus</name>
    <dbReference type="NCBI Taxonomy" id="2072018"/>
    <lineage>
        <taxon>Bacteria</taxon>
        <taxon>Pseudomonadati</taxon>
        <taxon>Pseudomonadota</taxon>
        <taxon>Alphaproteobacteria</taxon>
        <taxon>Rhodobacterales</taxon>
        <taxon>Paracoccaceae</taxon>
        <taxon>Meridianimarinicoccus</taxon>
    </lineage>
</organism>
<evidence type="ECO:0000313" key="19">
    <source>
        <dbReference type="EMBL" id="PWR02238.1"/>
    </source>
</evidence>
<keyword evidence="12 17" id="KW-1133">Transmembrane helix</keyword>
<evidence type="ECO:0000256" key="2">
    <source>
        <dbReference type="ARBA" id="ARBA00004429"/>
    </source>
</evidence>
<dbReference type="CDD" id="cd00082">
    <property type="entry name" value="HisKA"/>
    <property type="match status" value="1"/>
</dbReference>
<accession>A0A2V2L9V1</accession>
<dbReference type="GO" id="GO:0005524">
    <property type="term" value="F:ATP binding"/>
    <property type="evidence" value="ECO:0007669"/>
    <property type="project" value="UniProtKB-KW"/>
</dbReference>
<dbReference type="AlphaFoldDB" id="A0A2V2L9V1"/>
<dbReference type="Pfam" id="PF00512">
    <property type="entry name" value="HisKA"/>
    <property type="match status" value="1"/>
</dbReference>
<keyword evidence="13" id="KW-0902">Two-component regulatory system</keyword>
<comment type="catalytic activity">
    <reaction evidence="1">
        <text>ATP + protein L-histidine = ADP + protein N-phospho-L-histidine.</text>
        <dbReference type="EC" id="2.7.13.3"/>
    </reaction>
</comment>
<gene>
    <name evidence="19" type="ORF">DKT77_11790</name>
</gene>
<comment type="function">
    <text evidence="15">Member of the two-component regulatory system DctB/DctD involved in the transport of C4-dicarboxylates. DctB functions as a membrane-associated protein kinase that phosphorylates DctD in response to environmental signals.</text>
</comment>
<dbReference type="SMART" id="SM00387">
    <property type="entry name" value="HATPase_c"/>
    <property type="match status" value="1"/>
</dbReference>
<feature type="domain" description="Histidine kinase" evidence="18">
    <location>
        <begin position="399"/>
        <end position="613"/>
    </location>
</feature>
<dbReference type="PANTHER" id="PTHR43065">
    <property type="entry name" value="SENSOR HISTIDINE KINASE"/>
    <property type="match status" value="1"/>
</dbReference>
<dbReference type="SUPFAM" id="SSF55874">
    <property type="entry name" value="ATPase domain of HSP90 chaperone/DNA topoisomerase II/histidine kinase"/>
    <property type="match status" value="1"/>
</dbReference>
<proteinExistence type="predicted"/>
<keyword evidence="8 17" id="KW-0812">Transmembrane</keyword>
<keyword evidence="11" id="KW-0067">ATP-binding</keyword>
<evidence type="ECO:0000256" key="9">
    <source>
        <dbReference type="ARBA" id="ARBA00022741"/>
    </source>
</evidence>
<keyword evidence="10 19" id="KW-0418">Kinase</keyword>
<sequence length="621" mass="66856">MTTALRRSFLLRSETARVAAAVLCAIALGAAALPWMDRHFQIRAGLQGIDTLNLSVAGLRGALDRFEPLPPLIAERPVLAELLSDPTNPALLARVNAELKQTAESLRASDVYLMDADGLTLAASSYLKELSFVGQNFTYRPYFTDALRGVPARYFALGTTSGERGYFFAAPVWDGAQVIGVLALKFTVDAFEDAWRAGPSELIVTDANGVVFMSSRTDWHFRTLGPLSPAALDEIRATRQYPPARLHPLDVTLTPITDRLDRVTIDGGSGGGTEAFVSASTILPDVGWRVRILSPAGPVRAQALGVLLFLGMIALLVGLAAALVLSRRARILDRLEAQRATQDLLEQRVRERTADLNVANASLRTEVEERRSAEHRLRQTQKELVQAGKLAALGQMSAAISHEINQPLAAVKSYADNAAMLLDRDRQSEARENMTRISDMADRIATISGHLRNFARRPQEGIAPVDMVAVVDDALDLMRARLASGGVRVGFDRPSKPVMAMGGQLRLQQVVVNLLSNALDATEHLAAPRIRVVLSPPEDGEVRLAVQDSGPGLSEAALAQVFDPFFTTKSPGKGLGLGLSISFNIVEDFGGHLRARNIDAGGAEFSVELPAAPPPQAVAAQ</sequence>
<keyword evidence="5" id="KW-0997">Cell inner membrane</keyword>
<evidence type="ECO:0000256" key="1">
    <source>
        <dbReference type="ARBA" id="ARBA00000085"/>
    </source>
</evidence>
<evidence type="ECO:0000256" key="17">
    <source>
        <dbReference type="SAM" id="Phobius"/>
    </source>
</evidence>
<dbReference type="PIRSF" id="PIRSF036431">
    <property type="entry name" value="STHK_DctB"/>
    <property type="match status" value="1"/>
</dbReference>
<dbReference type="FunFam" id="3.30.450.20:FF:000127">
    <property type="entry name" value="C4-dicarboxylate transport sensor protein"/>
    <property type="match status" value="1"/>
</dbReference>
<dbReference type="Proteomes" id="UP000245680">
    <property type="component" value="Unassembled WGS sequence"/>
</dbReference>
<dbReference type="RefSeq" id="WP_109811906.1">
    <property type="nucleotide sequence ID" value="NZ_QGKU01000038.1"/>
</dbReference>
<evidence type="ECO:0000256" key="6">
    <source>
        <dbReference type="ARBA" id="ARBA00022553"/>
    </source>
</evidence>
<evidence type="ECO:0000256" key="15">
    <source>
        <dbReference type="ARBA" id="ARBA00059004"/>
    </source>
</evidence>
<dbReference type="Gene3D" id="1.10.287.130">
    <property type="match status" value="1"/>
</dbReference>
<dbReference type="GO" id="GO:0000155">
    <property type="term" value="F:phosphorelay sensor kinase activity"/>
    <property type="evidence" value="ECO:0007669"/>
    <property type="project" value="InterPro"/>
</dbReference>
<evidence type="ECO:0000259" key="18">
    <source>
        <dbReference type="PROSITE" id="PS50109"/>
    </source>
</evidence>
<dbReference type="EMBL" id="QGKU01000038">
    <property type="protein sequence ID" value="PWR02238.1"/>
    <property type="molecule type" value="Genomic_DNA"/>
</dbReference>
<dbReference type="SUPFAM" id="SSF47384">
    <property type="entry name" value="Homodimeric domain of signal transducing histidine kinase"/>
    <property type="match status" value="1"/>
</dbReference>
<dbReference type="Gene3D" id="3.30.565.10">
    <property type="entry name" value="Histidine kinase-like ATPase, C-terminal domain"/>
    <property type="match status" value="1"/>
</dbReference>
<evidence type="ECO:0000256" key="5">
    <source>
        <dbReference type="ARBA" id="ARBA00022519"/>
    </source>
</evidence>